<dbReference type="Pfam" id="PF00583">
    <property type="entry name" value="Acetyltransf_1"/>
    <property type="match status" value="1"/>
</dbReference>
<keyword evidence="1" id="KW-0808">Transferase</keyword>
<evidence type="ECO:0000313" key="5">
    <source>
        <dbReference type="Proteomes" id="UP001056035"/>
    </source>
</evidence>
<dbReference type="PANTHER" id="PTHR43877:SF1">
    <property type="entry name" value="ACETYLTRANSFERASE"/>
    <property type="match status" value="1"/>
</dbReference>
<reference evidence="4 5" key="1">
    <citation type="submission" date="2022-06" db="EMBL/GenBank/DDBJ databases">
        <title>Paraconexibacter antarcticus.</title>
        <authorList>
            <person name="Kim C.S."/>
        </authorList>
    </citation>
    <scope>NUCLEOTIDE SEQUENCE [LARGE SCALE GENOMIC DNA]</scope>
    <source>
        <strain evidence="4 5">02-257</strain>
    </source>
</reference>
<dbReference type="InterPro" id="IPR000182">
    <property type="entry name" value="GNAT_dom"/>
</dbReference>
<dbReference type="InterPro" id="IPR016181">
    <property type="entry name" value="Acyl_CoA_acyltransferase"/>
</dbReference>
<dbReference type="RefSeq" id="WP_254572364.1">
    <property type="nucleotide sequence ID" value="NZ_CP098502.1"/>
</dbReference>
<name>A0ABY5DYJ4_9ACTN</name>
<accession>A0ABY5DYJ4</accession>
<dbReference type="Proteomes" id="UP001056035">
    <property type="component" value="Chromosome"/>
</dbReference>
<dbReference type="SUPFAM" id="SSF55729">
    <property type="entry name" value="Acyl-CoA N-acyltransferases (Nat)"/>
    <property type="match status" value="1"/>
</dbReference>
<dbReference type="EMBL" id="CP098502">
    <property type="protein sequence ID" value="UTI65685.1"/>
    <property type="molecule type" value="Genomic_DNA"/>
</dbReference>
<keyword evidence="5" id="KW-1185">Reference proteome</keyword>
<feature type="domain" description="N-acetyltransferase" evidence="3">
    <location>
        <begin position="3"/>
        <end position="156"/>
    </location>
</feature>
<keyword evidence="2" id="KW-0012">Acyltransferase</keyword>
<protein>
    <submittedName>
        <fullName evidence="4">GNAT family N-acetyltransferase</fullName>
    </submittedName>
</protein>
<dbReference type="PROSITE" id="PS51186">
    <property type="entry name" value="GNAT"/>
    <property type="match status" value="1"/>
</dbReference>
<dbReference type="Gene3D" id="3.40.630.30">
    <property type="match status" value="1"/>
</dbReference>
<gene>
    <name evidence="4" type="ORF">NBH00_05600</name>
</gene>
<dbReference type="InterPro" id="IPR050832">
    <property type="entry name" value="Bact_Acetyltransf"/>
</dbReference>
<organism evidence="4 5">
    <name type="scientific">Paraconexibacter antarcticus</name>
    <dbReference type="NCBI Taxonomy" id="2949664"/>
    <lineage>
        <taxon>Bacteria</taxon>
        <taxon>Bacillati</taxon>
        <taxon>Actinomycetota</taxon>
        <taxon>Thermoleophilia</taxon>
        <taxon>Solirubrobacterales</taxon>
        <taxon>Paraconexibacteraceae</taxon>
        <taxon>Paraconexibacter</taxon>
    </lineage>
</organism>
<proteinExistence type="predicted"/>
<sequence length="156" mass="17022">MEFTIARVTQGDLPELVALMRGYCAFYEETAGVVQASDADLAAFGRALLADPEREGVQLMAWSVEDGTPLGFATVFWTWSTLGAARLAVMNDLYVDPAARGTGLADALIAACRDEAREHGATRLAWQTAPDNHRAQAVYDRVGGRRSEWLDYDLPV</sequence>
<evidence type="ECO:0000256" key="1">
    <source>
        <dbReference type="ARBA" id="ARBA00022679"/>
    </source>
</evidence>
<evidence type="ECO:0000256" key="2">
    <source>
        <dbReference type="ARBA" id="ARBA00023315"/>
    </source>
</evidence>
<evidence type="ECO:0000259" key="3">
    <source>
        <dbReference type="PROSITE" id="PS51186"/>
    </source>
</evidence>
<dbReference type="PANTHER" id="PTHR43877">
    <property type="entry name" value="AMINOALKYLPHOSPHONATE N-ACETYLTRANSFERASE-RELATED-RELATED"/>
    <property type="match status" value="1"/>
</dbReference>
<dbReference type="CDD" id="cd04301">
    <property type="entry name" value="NAT_SF"/>
    <property type="match status" value="1"/>
</dbReference>
<evidence type="ECO:0000313" key="4">
    <source>
        <dbReference type="EMBL" id="UTI65685.1"/>
    </source>
</evidence>